<dbReference type="Proteomes" id="UP000790709">
    <property type="component" value="Unassembled WGS sequence"/>
</dbReference>
<protein>
    <submittedName>
        <fullName evidence="1">RhoGAP-domain-containing protein</fullName>
    </submittedName>
</protein>
<gene>
    <name evidence="1" type="ORF">BV22DRAFT_645557</name>
</gene>
<proteinExistence type="predicted"/>
<organism evidence="1 2">
    <name type="scientific">Leucogyrophana mollusca</name>
    <dbReference type="NCBI Taxonomy" id="85980"/>
    <lineage>
        <taxon>Eukaryota</taxon>
        <taxon>Fungi</taxon>
        <taxon>Dikarya</taxon>
        <taxon>Basidiomycota</taxon>
        <taxon>Agaricomycotina</taxon>
        <taxon>Agaricomycetes</taxon>
        <taxon>Agaricomycetidae</taxon>
        <taxon>Boletales</taxon>
        <taxon>Boletales incertae sedis</taxon>
        <taxon>Leucogyrophana</taxon>
    </lineage>
</organism>
<accession>A0ACB8BA78</accession>
<name>A0ACB8BA78_9AGAM</name>
<keyword evidence="2" id="KW-1185">Reference proteome</keyword>
<reference evidence="1" key="1">
    <citation type="journal article" date="2021" name="New Phytol.">
        <title>Evolutionary innovations through gain and loss of genes in the ectomycorrhizal Boletales.</title>
        <authorList>
            <person name="Wu G."/>
            <person name="Miyauchi S."/>
            <person name="Morin E."/>
            <person name="Kuo A."/>
            <person name="Drula E."/>
            <person name="Varga T."/>
            <person name="Kohler A."/>
            <person name="Feng B."/>
            <person name="Cao Y."/>
            <person name="Lipzen A."/>
            <person name="Daum C."/>
            <person name="Hundley H."/>
            <person name="Pangilinan J."/>
            <person name="Johnson J."/>
            <person name="Barry K."/>
            <person name="LaButti K."/>
            <person name="Ng V."/>
            <person name="Ahrendt S."/>
            <person name="Min B."/>
            <person name="Choi I.G."/>
            <person name="Park H."/>
            <person name="Plett J.M."/>
            <person name="Magnuson J."/>
            <person name="Spatafora J.W."/>
            <person name="Nagy L.G."/>
            <person name="Henrissat B."/>
            <person name="Grigoriev I.V."/>
            <person name="Yang Z.L."/>
            <person name="Xu J."/>
            <person name="Martin F.M."/>
        </authorList>
    </citation>
    <scope>NUCLEOTIDE SEQUENCE</scope>
    <source>
        <strain evidence="1">KUC20120723A-06</strain>
    </source>
</reference>
<evidence type="ECO:0000313" key="2">
    <source>
        <dbReference type="Proteomes" id="UP000790709"/>
    </source>
</evidence>
<sequence>MSSVAPTSVTSTPSRERHPSSQSASSPMVMRPAASSSTSSLTTSTSAAPTTHPITLENLLAMHATAPNPTLAALDQALSERNTFSSQNTQLWKLIEKQRSGYNQVLKELERVRSERDAFKARLTAVGLGGELPKKEKEKDRSKGLRTSASNAAISVTTAGLNGSVDPRAGMVRHQSDNTAATSRNEDRPSTPPRQQEPLNIRDLNSLNPQSSHSSGPARSPVSPVVVPPRITSLGTGASVAASSSSSSTPATPSGMTIAASSPVSSTELASRVQCTNDVERAANIPRSLQIGTGDASSRPSLDRDVAHHSHPPPLLIQPPQLQSSLTPPINTTAPPAFSSSSLSPHQTTPSPGMLSPIVEDTRQRESRVSLPDEAKRYIANMGESPVPSPRMAGFGGPQGTPSHRLTPGTTEAPINGAISSPTHTQAQGTESSADAPRRESPTKMERGPREDGSGGGEFLDMDDDEGGVNESRDEEKQPQPRRKSKPRAAVEDFPLPPSHGHIHIPNHPQSPMNLMTPTQAHPQPAAMSELTTPSQSNWQSQQLPSPMDSVPESPLPSSYLSPIKPNSSASGAALTFRALPLVFDDLKTTRISVSHSSIKPNDRGKEVLSFVIEVNPSNGKGTWKVDKLYSDVLGLDQRVRASVGKGVGKKMGILPEGKIWRDHAPAKADQRKAALEVYLQSLIELPVKNKDEVIAFFTSDIVREAKKPVMQAGYKEGYLTKRGKNFGGWKTRYFVLHGPVLEYYESRGGAHLGSITITNAQIGRQQRSNEADDEKNYRHAFLVIEAKKGPSGSHPRHVLCAESDAERDSWVEILVRYVSGAYNDEPSSSASVSSGPSPISVNVPAGQGIGSAQPRSSTSSNQDSIMSTPNGKRATRAMSKDDISRGLAVPISQLAPDASNAKFFQAAPLPETDESYSPSPTKSMDPSPIDRAGNEYYTAEENARRLLERKQPNGSADISISSSLPVTSPLDGAGGGLVSFRANSELGHYPDLQEHRGGYPRQEPFTPEQNRTRDPRRERKSYHPGLSGVSASPPPSCDRAPTPDGEATPVRGGDKAKISGPLSGAPIPAGYKFGSKDTPAESSAASDRREKAKSRSFWGFGRPADKPITLTSRAVFGIPLEESLEVAEIARLPAVVFRSIQYLEAKQAEQEEGIYRLSGSSAVIKGLKDRFNTGDVDLLASDEYWDPHAIAGLLKSYLRELPASILTRDLHLKFLSVIDFVDPQERIRELSYLIASLPIANYSLLRALTAHLILIVQNSAINKMTMRNVGIVFSPTLGIPAGVFSLMLGEFNRVFNVDAGPDGEGGGGEASGADHVSDLSRRNSRQYSDAAADQLLGLSGRTLRAPSEETPSEDGDSISLHYESGNDTTENEATVESSHTRSSAGNTSQHHLHLNTQQEPPPQNPELLSPARSESHTNSEQRSKAAHVAASRGLNIAISKKGNRHSRMMGLPMSPRPPVDSPKSPLPPPILSAPPS</sequence>
<comment type="caution">
    <text evidence="1">The sequence shown here is derived from an EMBL/GenBank/DDBJ whole genome shotgun (WGS) entry which is preliminary data.</text>
</comment>
<dbReference type="EMBL" id="MU266479">
    <property type="protein sequence ID" value="KAH7922582.1"/>
    <property type="molecule type" value="Genomic_DNA"/>
</dbReference>
<evidence type="ECO:0000313" key="1">
    <source>
        <dbReference type="EMBL" id="KAH7922582.1"/>
    </source>
</evidence>